<dbReference type="EMBL" id="QXTE01000201">
    <property type="protein sequence ID" value="TFK02063.1"/>
    <property type="molecule type" value="Genomic_DNA"/>
</dbReference>
<comment type="caution">
    <text evidence="1">The sequence shown here is derived from an EMBL/GenBank/DDBJ whole genome shotgun (WGS) entry which is preliminary data.</text>
</comment>
<dbReference type="AlphaFoldDB" id="A0A4D9E4R9"/>
<organism evidence="1 2">
    <name type="scientific">Platysternon megacephalum</name>
    <name type="common">big-headed turtle</name>
    <dbReference type="NCBI Taxonomy" id="55544"/>
    <lineage>
        <taxon>Eukaryota</taxon>
        <taxon>Metazoa</taxon>
        <taxon>Chordata</taxon>
        <taxon>Craniata</taxon>
        <taxon>Vertebrata</taxon>
        <taxon>Euteleostomi</taxon>
        <taxon>Archelosauria</taxon>
        <taxon>Testudinata</taxon>
        <taxon>Testudines</taxon>
        <taxon>Cryptodira</taxon>
        <taxon>Durocryptodira</taxon>
        <taxon>Testudinoidea</taxon>
        <taxon>Platysternidae</taxon>
        <taxon>Platysternon</taxon>
    </lineage>
</organism>
<reference evidence="1 2" key="1">
    <citation type="submission" date="2019-04" db="EMBL/GenBank/DDBJ databases">
        <title>Draft genome of the big-headed turtle Platysternon megacephalum.</title>
        <authorList>
            <person name="Gong S."/>
        </authorList>
    </citation>
    <scope>NUCLEOTIDE SEQUENCE [LARGE SCALE GENOMIC DNA]</scope>
    <source>
        <strain evidence="1">DO16091913</strain>
        <tissue evidence="1">Muscle</tissue>
    </source>
</reference>
<name>A0A4D9E4R9_9SAUR</name>
<proteinExistence type="predicted"/>
<gene>
    <name evidence="1" type="ORF">DR999_PMT15654</name>
</gene>
<dbReference type="Proteomes" id="UP000297703">
    <property type="component" value="Unassembled WGS sequence"/>
</dbReference>
<keyword evidence="2" id="KW-1185">Reference proteome</keyword>
<protein>
    <submittedName>
        <fullName evidence="1">Sodium-and chloride-dependent betaine transporter</fullName>
    </submittedName>
</protein>
<reference evidence="1 2" key="2">
    <citation type="submission" date="2019-04" db="EMBL/GenBank/DDBJ databases">
        <title>The genome sequence of big-headed turtle.</title>
        <authorList>
            <person name="Gong S."/>
        </authorList>
    </citation>
    <scope>NUCLEOTIDE SEQUENCE [LARGE SCALE GENOMIC DNA]</scope>
    <source>
        <strain evidence="1">DO16091913</strain>
        <tissue evidence="1">Muscle</tissue>
    </source>
</reference>
<accession>A0A4D9E4R9</accession>
<sequence>MHRGCFKQNRNSGQMAGKWVLEAFSLLFTQQKKNCKHLYAKCACGVKCAGQLLWPMSVPKNCEVAELVFKMSYFTFDHLKKPGGSCWRSVNFCLLLLPQESHAPGGEHMQSPVSKACPGAFDG</sequence>
<evidence type="ECO:0000313" key="2">
    <source>
        <dbReference type="Proteomes" id="UP000297703"/>
    </source>
</evidence>
<evidence type="ECO:0000313" key="1">
    <source>
        <dbReference type="EMBL" id="TFK02063.1"/>
    </source>
</evidence>